<proteinExistence type="inferred from homology"/>
<dbReference type="SUPFAM" id="SSF51445">
    <property type="entry name" value="(Trans)glycosidases"/>
    <property type="match status" value="1"/>
</dbReference>
<feature type="active site" description="Nucleophile" evidence="4">
    <location>
        <position position="317"/>
    </location>
</feature>
<evidence type="ECO:0000256" key="3">
    <source>
        <dbReference type="ARBA" id="ARBA00023295"/>
    </source>
</evidence>
<dbReference type="GO" id="GO:0005975">
    <property type="term" value="P:carbohydrate metabolic process"/>
    <property type="evidence" value="ECO:0007669"/>
    <property type="project" value="InterPro"/>
</dbReference>
<dbReference type="InterPro" id="IPR017853">
    <property type="entry name" value="GH"/>
</dbReference>
<evidence type="ECO:0008006" key="9">
    <source>
        <dbReference type="Google" id="ProtNLM"/>
    </source>
</evidence>
<dbReference type="InterPro" id="IPR001360">
    <property type="entry name" value="Glyco_hydro_1"/>
</dbReference>
<evidence type="ECO:0000256" key="6">
    <source>
        <dbReference type="RuleBase" id="RU004468"/>
    </source>
</evidence>
<reference evidence="7 8" key="1">
    <citation type="journal article" date="2016" name="Nat. Commun.">
        <title>Thousands of microbial genomes shed light on interconnected biogeochemical processes in an aquifer system.</title>
        <authorList>
            <person name="Anantharaman K."/>
            <person name="Brown C.T."/>
            <person name="Hug L.A."/>
            <person name="Sharon I."/>
            <person name="Castelle C.J."/>
            <person name="Probst A.J."/>
            <person name="Thomas B.C."/>
            <person name="Singh A."/>
            <person name="Wilkins M.J."/>
            <person name="Karaoz U."/>
            <person name="Brodie E.L."/>
            <person name="Williams K.H."/>
            <person name="Hubbard S.S."/>
            <person name="Banfield J.F."/>
        </authorList>
    </citation>
    <scope>NUCLEOTIDE SEQUENCE [LARGE SCALE GENOMIC DNA]</scope>
</reference>
<dbReference type="GO" id="GO:0008422">
    <property type="term" value="F:beta-glucosidase activity"/>
    <property type="evidence" value="ECO:0007669"/>
    <property type="project" value="TreeGrafter"/>
</dbReference>
<comment type="similarity">
    <text evidence="1 5">Belongs to the glycosyl hydrolase 1 family.</text>
</comment>
<dbReference type="PROSITE" id="PS00572">
    <property type="entry name" value="GLYCOSYL_HYDROL_F1_1"/>
    <property type="match status" value="1"/>
</dbReference>
<name>A0A1F5SB11_9BACT</name>
<dbReference type="InterPro" id="IPR033132">
    <property type="entry name" value="GH_1_N_CS"/>
</dbReference>
<dbReference type="PANTHER" id="PTHR10353:SF209">
    <property type="entry name" value="GALACTOLIPID GALACTOSYLTRANSFERASE SFR2, CHLOROPLASTIC"/>
    <property type="match status" value="1"/>
</dbReference>
<dbReference type="STRING" id="1797989.A3H66_03020"/>
<dbReference type="PANTHER" id="PTHR10353">
    <property type="entry name" value="GLYCOSYL HYDROLASE"/>
    <property type="match status" value="1"/>
</dbReference>
<dbReference type="Proteomes" id="UP000178783">
    <property type="component" value="Unassembled WGS sequence"/>
</dbReference>
<dbReference type="InterPro" id="IPR018120">
    <property type="entry name" value="Glyco_hydro_1_AS"/>
</dbReference>
<evidence type="ECO:0000313" key="7">
    <source>
        <dbReference type="EMBL" id="OGF23908.1"/>
    </source>
</evidence>
<protein>
    <recommendedName>
        <fullName evidence="9">Beta-glucosidase</fullName>
    </recommendedName>
</protein>
<evidence type="ECO:0000256" key="1">
    <source>
        <dbReference type="ARBA" id="ARBA00010838"/>
    </source>
</evidence>
<sequence>MPRIFKFSKDFLWGVSTSAYQIEGGINNDWSRWELEVKSRKSKVESENADFICGRACDSYNRYEEDLNLVKNLNCGAYRMGLEWSRLEPEPGKFNLAEIEHYRKVLLAFKDRGIKSAVTLWHWTNPLWLAKLGGWANPEVVRRFADYTKLVARELGGLIDYWLTINEPMIYIVNGYITGKWPPNKKRLLAVWRVYNNLIKAHQASYKIIHEKFPKAPVGLTMLTNYFEPAHRWNPLEITFAKLANHYWNDRFIKNLKNKFDFLGLDYYFHDRLVWHPPFIKNLNEKVTDMGWEIYPAGIYQVLKNYHKFKKPLYIMENGLADAADKQRVKFIADHLKYVHQAIREGIDVKGYFHWSLMDNFEWALGFEPKFGLYAVDRKTLARAPRPSARVYGEICKNNQVRIE</sequence>
<comment type="caution">
    <text evidence="7">The sequence shown here is derived from an EMBL/GenBank/DDBJ whole genome shotgun (WGS) entry which is preliminary data.</text>
</comment>
<evidence type="ECO:0000256" key="2">
    <source>
        <dbReference type="ARBA" id="ARBA00022801"/>
    </source>
</evidence>
<gene>
    <name evidence="7" type="ORF">A3H66_03020</name>
</gene>
<evidence type="ECO:0000313" key="8">
    <source>
        <dbReference type="Proteomes" id="UP000178783"/>
    </source>
</evidence>
<dbReference type="Gene3D" id="3.20.20.80">
    <property type="entry name" value="Glycosidases"/>
    <property type="match status" value="1"/>
</dbReference>
<dbReference type="EMBL" id="MFFW01000046">
    <property type="protein sequence ID" value="OGF23908.1"/>
    <property type="molecule type" value="Genomic_DNA"/>
</dbReference>
<accession>A0A1F5SB11</accession>
<dbReference type="PRINTS" id="PR00131">
    <property type="entry name" value="GLHYDRLASE1"/>
</dbReference>
<keyword evidence="2 6" id="KW-0378">Hydrolase</keyword>
<evidence type="ECO:0000256" key="5">
    <source>
        <dbReference type="RuleBase" id="RU003690"/>
    </source>
</evidence>
<dbReference type="PROSITE" id="PS00653">
    <property type="entry name" value="GLYCOSYL_HYDROL_F1_2"/>
    <property type="match status" value="1"/>
</dbReference>
<dbReference type="Pfam" id="PF00232">
    <property type="entry name" value="Glyco_hydro_1"/>
    <property type="match status" value="2"/>
</dbReference>
<dbReference type="AlphaFoldDB" id="A0A1F5SB11"/>
<keyword evidence="3 6" id="KW-0326">Glycosidase</keyword>
<organism evidence="7 8">
    <name type="scientific">Candidatus Falkowbacteria bacterium RIFCSPLOWO2_02_FULL_45_21</name>
    <dbReference type="NCBI Taxonomy" id="1797989"/>
    <lineage>
        <taxon>Bacteria</taxon>
        <taxon>Candidatus Falkowiibacteriota</taxon>
    </lineage>
</organism>
<evidence type="ECO:0000256" key="4">
    <source>
        <dbReference type="PROSITE-ProRule" id="PRU10055"/>
    </source>
</evidence>